<protein>
    <submittedName>
        <fullName evidence="1">Dodecin domain-containing protein</fullName>
    </submittedName>
</protein>
<evidence type="ECO:0000313" key="2">
    <source>
        <dbReference type="Proteomes" id="UP000260351"/>
    </source>
</evidence>
<dbReference type="RefSeq" id="WP_116649898.1">
    <property type="nucleotide sequence ID" value="NZ_QUZK01000018.1"/>
</dbReference>
<dbReference type="EMBL" id="QUZK01000018">
    <property type="protein sequence ID" value="RFF31592.1"/>
    <property type="molecule type" value="Genomic_DNA"/>
</dbReference>
<dbReference type="InterPro" id="IPR036694">
    <property type="entry name" value="Dodecin-like_sf"/>
</dbReference>
<sequence>MSVAKVVEITSDSTESFEDAIRRGIERSEKSLKNVRGAWIAEQKVIVEDGNIIRYRVTMRVSFVLE</sequence>
<dbReference type="Gene3D" id="3.30.1660.10">
    <property type="entry name" value="Flavin-binding protein dodecin"/>
    <property type="match status" value="1"/>
</dbReference>
<dbReference type="InterPro" id="IPR009923">
    <property type="entry name" value="Dodecin"/>
</dbReference>
<name>A0A3E1KAW4_9GAMM</name>
<dbReference type="SUPFAM" id="SSF89807">
    <property type="entry name" value="Dodecin-like"/>
    <property type="match status" value="1"/>
</dbReference>
<dbReference type="PANTHER" id="PTHR39324">
    <property type="entry name" value="CALCIUM DODECIN"/>
    <property type="match status" value="1"/>
</dbReference>
<comment type="caution">
    <text evidence="1">The sequence shown here is derived from an EMBL/GenBank/DDBJ whole genome shotgun (WGS) entry which is preliminary data.</text>
</comment>
<dbReference type="OrthoDB" id="9805449at2"/>
<proteinExistence type="predicted"/>
<keyword evidence="2" id="KW-1185">Reference proteome</keyword>
<organism evidence="1 2">
    <name type="scientific">Wenzhouxiangella sediminis</name>
    <dbReference type="NCBI Taxonomy" id="1792836"/>
    <lineage>
        <taxon>Bacteria</taxon>
        <taxon>Pseudomonadati</taxon>
        <taxon>Pseudomonadota</taxon>
        <taxon>Gammaproteobacteria</taxon>
        <taxon>Chromatiales</taxon>
        <taxon>Wenzhouxiangellaceae</taxon>
        <taxon>Wenzhouxiangella</taxon>
    </lineage>
</organism>
<reference evidence="1 2" key="1">
    <citation type="submission" date="2018-08" db="EMBL/GenBank/DDBJ databases">
        <title>Wenzhouxiangella salilacus sp. nov., a novel bacterium isolated from a saline lake in Xinjiang Province, China.</title>
        <authorList>
            <person name="Han S."/>
        </authorList>
    </citation>
    <scope>NUCLEOTIDE SEQUENCE [LARGE SCALE GENOMIC DNA]</scope>
    <source>
        <strain evidence="1 2">XDB06</strain>
    </source>
</reference>
<dbReference type="InterPro" id="IPR025543">
    <property type="entry name" value="Dodecin-like"/>
</dbReference>
<dbReference type="Pfam" id="PF07311">
    <property type="entry name" value="Dodecin"/>
    <property type="match status" value="1"/>
</dbReference>
<dbReference type="PANTHER" id="PTHR39324:SF1">
    <property type="entry name" value="CALCIUM DODECIN"/>
    <property type="match status" value="1"/>
</dbReference>
<dbReference type="Proteomes" id="UP000260351">
    <property type="component" value="Unassembled WGS sequence"/>
</dbReference>
<evidence type="ECO:0000313" key="1">
    <source>
        <dbReference type="EMBL" id="RFF31592.1"/>
    </source>
</evidence>
<gene>
    <name evidence="1" type="ORF">DZC52_04330</name>
</gene>
<accession>A0A3E1KAW4</accession>
<dbReference type="AlphaFoldDB" id="A0A3E1KAW4"/>